<dbReference type="PANTHER" id="PTHR43465">
    <property type="entry name" value="DUF1680 DOMAIN PROTEIN (AFU_ORTHOLOGUE AFUA_1G08910)"/>
    <property type="match status" value="1"/>
</dbReference>
<evidence type="ECO:0000313" key="4">
    <source>
        <dbReference type="EMBL" id="MBP2387588.1"/>
    </source>
</evidence>
<evidence type="ECO:0000313" key="5">
    <source>
        <dbReference type="Proteomes" id="UP001296993"/>
    </source>
</evidence>
<name>A0ABS4XGR6_9MICC</name>
<dbReference type="Pfam" id="PF07944">
    <property type="entry name" value="Beta-AFase-like_GH127_cat"/>
    <property type="match status" value="1"/>
</dbReference>
<dbReference type="Pfam" id="PF20737">
    <property type="entry name" value="Glyco_hydro127C"/>
    <property type="match status" value="1"/>
</dbReference>
<evidence type="ECO:0000259" key="1">
    <source>
        <dbReference type="Pfam" id="PF07944"/>
    </source>
</evidence>
<accession>A0ABS4XGR6</accession>
<dbReference type="InterPro" id="IPR049174">
    <property type="entry name" value="Beta-AFase-like"/>
</dbReference>
<dbReference type="InterPro" id="IPR049046">
    <property type="entry name" value="Beta-AFase-like_GH127_middle"/>
</dbReference>
<gene>
    <name evidence="4" type="ORF">JOF47_003099</name>
</gene>
<reference evidence="4 5" key="1">
    <citation type="submission" date="2021-03" db="EMBL/GenBank/DDBJ databases">
        <title>Sequencing the genomes of 1000 actinobacteria strains.</title>
        <authorList>
            <person name="Klenk H.-P."/>
        </authorList>
    </citation>
    <scope>NUCLEOTIDE SEQUENCE [LARGE SCALE GENOMIC DNA]</scope>
    <source>
        <strain evidence="4 5">DSM 15797</strain>
    </source>
</reference>
<feature type="domain" description="Non-reducing end beta-L-arabinofuranosidase-like GH127 catalytic" evidence="1">
    <location>
        <begin position="5"/>
        <end position="386"/>
    </location>
</feature>
<dbReference type="SUPFAM" id="SSF48208">
    <property type="entry name" value="Six-hairpin glycosidases"/>
    <property type="match status" value="1"/>
</dbReference>
<evidence type="ECO:0000259" key="2">
    <source>
        <dbReference type="Pfam" id="PF20736"/>
    </source>
</evidence>
<comment type="caution">
    <text evidence="4">The sequence shown here is derived from an EMBL/GenBank/DDBJ whole genome shotgun (WGS) entry which is preliminary data.</text>
</comment>
<dbReference type="PANTHER" id="PTHR43465:SF2">
    <property type="entry name" value="DUF1680 DOMAIN PROTEIN (AFU_ORTHOLOGUE AFUA_1G08910)"/>
    <property type="match status" value="1"/>
</dbReference>
<protein>
    <submittedName>
        <fullName evidence="4">DUF1680 family protein</fullName>
    </submittedName>
</protein>
<feature type="domain" description="Non-reducing end beta-L-arabinofuranosidase-like GH127 C-terminal" evidence="3">
    <location>
        <begin position="490"/>
        <end position="606"/>
    </location>
</feature>
<sequence length="608" mass="67624">MAHWQSLNRNATIGHSLRELRAAGNLENLRTLATGHPDHYRGKYPFLDTDLFKTLEGLAYEINRPRVEPDPETVAFFEESVTLIEAAQAADGYLNSFYQNPLTDAEPWSDLAWGHELYNLGHLIQAAVAASRQLGDRRLLDVAVRFADLAIENFGNEGAPEVCGHPEIEMALVELYRETGDRSYLDQAKLFIDRRGHGTIKLRTFTADYFQDNLPIRELPSVTGHAVRMAYLAAGAADVALESGDPGLLAELERLWDDLVSSKLYVTGGLGSRHSDEAIGDRFELPSERSYSETCAAIATMQWAWRMFLAQGKTKYLDTFETILHNAYAVSLSTDGKAFFYDNTLQRREDHEQRSGYESGGELLRRAWFGCPCCPPNIIRWVAELQDHLAVVEQGSLRIANYASARIATADLGITMHTEFPWSGAVRVTVDSASPESQGLAFRVPAWAKRATLSVNGEPQAVGVVDGWLEINRAFLGSDVLELNLEMAARFLGSHPHLDATRGCLAVTRGPIIYCLEQEDAPKDINDLVVDARSMREIEEVSNPVPRAVRSVALSLPLRVEPQGGGQLYPEYTGATRAGQTRENVTLVPYAHWGNREPRAMRVWLRNA</sequence>
<dbReference type="Proteomes" id="UP001296993">
    <property type="component" value="Unassembled WGS sequence"/>
</dbReference>
<keyword evidence="5" id="KW-1185">Reference proteome</keyword>
<proteinExistence type="predicted"/>
<dbReference type="InterPro" id="IPR049049">
    <property type="entry name" value="Beta-AFase-like_GH127_C"/>
</dbReference>
<feature type="domain" description="Non-reducing end beta-L-arabinofuranosidase-like GH127 middle" evidence="2">
    <location>
        <begin position="404"/>
        <end position="487"/>
    </location>
</feature>
<organism evidence="4 5">
    <name type="scientific">Paeniglutamicibacter kerguelensis</name>
    <dbReference type="NCBI Taxonomy" id="254788"/>
    <lineage>
        <taxon>Bacteria</taxon>
        <taxon>Bacillati</taxon>
        <taxon>Actinomycetota</taxon>
        <taxon>Actinomycetes</taxon>
        <taxon>Micrococcales</taxon>
        <taxon>Micrococcaceae</taxon>
        <taxon>Paeniglutamicibacter</taxon>
    </lineage>
</organism>
<dbReference type="Pfam" id="PF20736">
    <property type="entry name" value="Glyco_hydro127M"/>
    <property type="match status" value="1"/>
</dbReference>
<dbReference type="InterPro" id="IPR012878">
    <property type="entry name" value="Beta-AFase-like_GH127_cat"/>
</dbReference>
<dbReference type="InterPro" id="IPR008928">
    <property type="entry name" value="6-hairpin_glycosidase_sf"/>
</dbReference>
<evidence type="ECO:0000259" key="3">
    <source>
        <dbReference type="Pfam" id="PF20737"/>
    </source>
</evidence>
<dbReference type="EMBL" id="JAGIOF010000001">
    <property type="protein sequence ID" value="MBP2387588.1"/>
    <property type="molecule type" value="Genomic_DNA"/>
</dbReference>